<protein>
    <submittedName>
        <fullName evidence="11">Uncharacterized protein</fullName>
    </submittedName>
</protein>
<dbReference type="FunFam" id="1.10.8.430:FF:000003">
    <property type="entry name" value="Probable disease resistance protein At5g66910"/>
    <property type="match status" value="1"/>
</dbReference>
<dbReference type="InterPro" id="IPR032675">
    <property type="entry name" value="LRR_dom_sf"/>
</dbReference>
<evidence type="ECO:0000256" key="4">
    <source>
        <dbReference type="ARBA" id="ARBA00022741"/>
    </source>
</evidence>
<reference evidence="11 12" key="1">
    <citation type="journal article" date="2021" name="Nat. Commun.">
        <title>Incipient diploidization of the medicinal plant Perilla within 10,000 years.</title>
        <authorList>
            <person name="Zhang Y."/>
            <person name="Shen Q."/>
            <person name="Leng L."/>
            <person name="Zhang D."/>
            <person name="Chen S."/>
            <person name="Shi Y."/>
            <person name="Ning Z."/>
            <person name="Chen S."/>
        </authorList>
    </citation>
    <scope>NUCLEOTIDE SEQUENCE [LARGE SCALE GENOMIC DNA]</scope>
    <source>
        <strain evidence="12">cv. PC099</strain>
    </source>
</reference>
<dbReference type="EMBL" id="SDAM02000043">
    <property type="protein sequence ID" value="KAH6834851.1"/>
    <property type="molecule type" value="Genomic_DNA"/>
</dbReference>
<evidence type="ECO:0000259" key="8">
    <source>
        <dbReference type="Pfam" id="PF18052"/>
    </source>
</evidence>
<dbReference type="InterPro" id="IPR042197">
    <property type="entry name" value="Apaf_helical"/>
</dbReference>
<dbReference type="PRINTS" id="PR00364">
    <property type="entry name" value="DISEASERSIST"/>
</dbReference>
<evidence type="ECO:0000259" key="10">
    <source>
        <dbReference type="Pfam" id="PF23598"/>
    </source>
</evidence>
<accession>A0AAD4PD30</accession>
<dbReference type="Gene3D" id="3.80.10.10">
    <property type="entry name" value="Ribonuclease Inhibitor"/>
    <property type="match status" value="2"/>
</dbReference>
<dbReference type="GO" id="GO:0098542">
    <property type="term" value="P:defense response to other organism"/>
    <property type="evidence" value="ECO:0007669"/>
    <property type="project" value="TreeGrafter"/>
</dbReference>
<feature type="domain" description="NB-ARC" evidence="7">
    <location>
        <begin position="176"/>
        <end position="349"/>
    </location>
</feature>
<evidence type="ECO:0000256" key="1">
    <source>
        <dbReference type="ARBA" id="ARBA00008894"/>
    </source>
</evidence>
<keyword evidence="3" id="KW-0677">Repeat</keyword>
<evidence type="ECO:0000259" key="9">
    <source>
        <dbReference type="Pfam" id="PF23559"/>
    </source>
</evidence>
<organism evidence="11 12">
    <name type="scientific">Perilla frutescens var. hirtella</name>
    <name type="common">Perilla citriodora</name>
    <name type="synonym">Perilla setoyensis</name>
    <dbReference type="NCBI Taxonomy" id="608512"/>
    <lineage>
        <taxon>Eukaryota</taxon>
        <taxon>Viridiplantae</taxon>
        <taxon>Streptophyta</taxon>
        <taxon>Embryophyta</taxon>
        <taxon>Tracheophyta</taxon>
        <taxon>Spermatophyta</taxon>
        <taxon>Magnoliopsida</taxon>
        <taxon>eudicotyledons</taxon>
        <taxon>Gunneridae</taxon>
        <taxon>Pentapetalae</taxon>
        <taxon>asterids</taxon>
        <taxon>lamiids</taxon>
        <taxon>Lamiales</taxon>
        <taxon>Lamiaceae</taxon>
        <taxon>Nepetoideae</taxon>
        <taxon>Elsholtzieae</taxon>
        <taxon>Perilla</taxon>
    </lineage>
</organism>
<dbReference type="Gene3D" id="3.40.50.300">
    <property type="entry name" value="P-loop containing nucleotide triphosphate hydrolases"/>
    <property type="match status" value="1"/>
</dbReference>
<gene>
    <name evidence="11" type="ORF">C2S53_000936</name>
</gene>
<dbReference type="SUPFAM" id="SSF52058">
    <property type="entry name" value="L domain-like"/>
    <property type="match status" value="1"/>
</dbReference>
<dbReference type="Pfam" id="PF18052">
    <property type="entry name" value="Rx_N"/>
    <property type="match status" value="1"/>
</dbReference>
<evidence type="ECO:0000256" key="3">
    <source>
        <dbReference type="ARBA" id="ARBA00022737"/>
    </source>
</evidence>
<keyword evidence="5" id="KW-0611">Plant defense</keyword>
<dbReference type="FunFam" id="1.10.10.10:FF:000322">
    <property type="entry name" value="Probable disease resistance protein At1g63360"/>
    <property type="match status" value="1"/>
</dbReference>
<dbReference type="Pfam" id="PF23559">
    <property type="entry name" value="WHD_DRP"/>
    <property type="match status" value="1"/>
</dbReference>
<evidence type="ECO:0000256" key="5">
    <source>
        <dbReference type="ARBA" id="ARBA00022821"/>
    </source>
</evidence>
<dbReference type="FunFam" id="3.40.50.300:FF:001091">
    <property type="entry name" value="Probable disease resistance protein At1g61300"/>
    <property type="match status" value="1"/>
</dbReference>
<evidence type="ECO:0000256" key="2">
    <source>
        <dbReference type="ARBA" id="ARBA00022614"/>
    </source>
</evidence>
<comment type="caution">
    <text evidence="11">The sequence shown here is derived from an EMBL/GenBank/DDBJ whole genome shotgun (WGS) entry which is preliminary data.</text>
</comment>
<dbReference type="InterPro" id="IPR002182">
    <property type="entry name" value="NB-ARC"/>
</dbReference>
<dbReference type="SUPFAM" id="SSF52540">
    <property type="entry name" value="P-loop containing nucleoside triphosphate hydrolases"/>
    <property type="match status" value="1"/>
</dbReference>
<dbReference type="GO" id="GO:0005524">
    <property type="term" value="F:ATP binding"/>
    <property type="evidence" value="ECO:0007669"/>
    <property type="project" value="UniProtKB-KW"/>
</dbReference>
<dbReference type="InterPro" id="IPR041118">
    <property type="entry name" value="Rx_N"/>
</dbReference>
<dbReference type="Pfam" id="PF23598">
    <property type="entry name" value="LRR_14"/>
    <property type="match status" value="1"/>
</dbReference>
<feature type="domain" description="Disease resistance R13L4/SHOC-2-like LRR" evidence="10">
    <location>
        <begin position="588"/>
        <end position="899"/>
    </location>
</feature>
<dbReference type="InterPro" id="IPR036388">
    <property type="entry name" value="WH-like_DNA-bd_sf"/>
</dbReference>
<dbReference type="Gene3D" id="1.20.5.4130">
    <property type="match status" value="1"/>
</dbReference>
<comment type="similarity">
    <text evidence="1">Belongs to the disease resistance NB-LRR family.</text>
</comment>
<dbReference type="Gene3D" id="1.10.8.430">
    <property type="entry name" value="Helical domain of apoptotic protease-activating factors"/>
    <property type="match status" value="1"/>
</dbReference>
<dbReference type="InterPro" id="IPR044974">
    <property type="entry name" value="Disease_R_plants"/>
</dbReference>
<evidence type="ECO:0000259" key="7">
    <source>
        <dbReference type="Pfam" id="PF00931"/>
    </source>
</evidence>
<keyword evidence="6" id="KW-0067">ATP-binding</keyword>
<feature type="domain" description="Disease resistance N-terminal" evidence="8">
    <location>
        <begin position="5"/>
        <end position="90"/>
    </location>
</feature>
<dbReference type="InterPro" id="IPR058922">
    <property type="entry name" value="WHD_DRP"/>
</dbReference>
<dbReference type="Proteomes" id="UP001190926">
    <property type="component" value="Unassembled WGS sequence"/>
</dbReference>
<dbReference type="PANTHER" id="PTHR23155">
    <property type="entry name" value="DISEASE RESISTANCE PROTEIN RP"/>
    <property type="match status" value="1"/>
</dbReference>
<evidence type="ECO:0000313" key="11">
    <source>
        <dbReference type="EMBL" id="KAH6834851.1"/>
    </source>
</evidence>
<sequence>MAEAVVSVTLDTLRLLLVEEAKFYYGVRSEVEGMELELQRMRSFLRDAESRQDSDKRVFNWVSEVREAAYDIEDSVLAYAVAKLASRRLRNSRNIFKKTSTFFKEVVATYRVGSRISNIRTKIAGLTTSLKTYGIKSASDSGSASSRTFSSYGYSNNRDLRRSYSHVVEEDLVGLEKDIGMLVEHLVDGERDRVVSIYGMGGLGKTTIARKMYSHRDVRRHFDGFAWSCITQQWDKRDVMQGILIKLVPERRAEVLEMRDEELVKQLHEVQLKKRCLVVLDDIWSGEAWESLKPAFPNTRNGHGSKMVLTTRNREVVNAVSPCGFVYEPRCLTNEESWELLRKKVFPRREDDPAEFKFDPDMEKLGKEMVGRCRGLPLAIVVLGGLLITKYTLRDWQMVSENINSYLAKGRRLGQQQAVNDVFELSYHDLPYQFKQCFLYLANFPEDFEIEAEKLYQLWLAEGIISQDEKADGETMMDVAERYLAELAQRCMVQVSVKETAGGFKNCRLHDLMRDLCITKAQRENFTRVIDSRRESHASSSKRRRISVYLEPNVADNGVVSSSEYHHIRSAFFYANDSGEEVLLRVKSDLCSFKLLRVVYLHGFRSLHDLPKAIGDLIHLKYLSLSASQFKKLPSSLGKLIYLQTLDLEVDKSLELEIPNVIWKMEQLRHLYLPANFQTEDGAKLRLDGLDNLETLVNFNTSLCDVKDLDRLSNLRKLRAAVKDKLDDDLPSILKFISFTKNQLKRSSLFISCSKFCSDEELNLLRTLLGCHRLHKLSICGHIAKLPEHYHFSSSIAKIAFKASQLDDDPMATLEKLPKLSSLTLYECTYMGEEMVCLSGGFPRLLYLKLWGLPKLKMWRIDEGAMPKLTRLVIAQCEKLEMLPDGLKSIATLQKLNVRGMHDAFKGRLRAENGQGDDFYKVCHVPDIKLD</sequence>
<keyword evidence="12" id="KW-1185">Reference proteome</keyword>
<dbReference type="InterPro" id="IPR027417">
    <property type="entry name" value="P-loop_NTPase"/>
</dbReference>
<dbReference type="Gene3D" id="1.10.10.10">
    <property type="entry name" value="Winged helix-like DNA-binding domain superfamily/Winged helix DNA-binding domain"/>
    <property type="match status" value="1"/>
</dbReference>
<dbReference type="InterPro" id="IPR055414">
    <property type="entry name" value="LRR_R13L4/SHOC2-like"/>
</dbReference>
<dbReference type="GO" id="GO:0051607">
    <property type="term" value="P:defense response to virus"/>
    <property type="evidence" value="ECO:0007669"/>
    <property type="project" value="UniProtKB-ARBA"/>
</dbReference>
<evidence type="ECO:0000256" key="6">
    <source>
        <dbReference type="ARBA" id="ARBA00022840"/>
    </source>
</evidence>
<keyword evidence="4" id="KW-0547">Nucleotide-binding</keyword>
<dbReference type="CDD" id="cd14798">
    <property type="entry name" value="RX-CC_like"/>
    <property type="match status" value="1"/>
</dbReference>
<feature type="domain" description="Disease resistance protein winged helix" evidence="9">
    <location>
        <begin position="444"/>
        <end position="517"/>
    </location>
</feature>
<dbReference type="InterPro" id="IPR038005">
    <property type="entry name" value="RX-like_CC"/>
</dbReference>
<dbReference type="PANTHER" id="PTHR23155:SF1185">
    <property type="entry name" value="DISEASE RESISTANCE RPP8-LIKE PROTEIN 3-RELATED"/>
    <property type="match status" value="1"/>
</dbReference>
<name>A0AAD4PD30_PERFH</name>
<dbReference type="GO" id="GO:0043531">
    <property type="term" value="F:ADP binding"/>
    <property type="evidence" value="ECO:0007669"/>
    <property type="project" value="InterPro"/>
</dbReference>
<dbReference type="Pfam" id="PF00931">
    <property type="entry name" value="NB-ARC"/>
    <property type="match status" value="1"/>
</dbReference>
<keyword evidence="2" id="KW-0433">Leucine-rich repeat</keyword>
<proteinExistence type="inferred from homology"/>
<dbReference type="AlphaFoldDB" id="A0AAD4PD30"/>
<evidence type="ECO:0000313" key="12">
    <source>
        <dbReference type="Proteomes" id="UP001190926"/>
    </source>
</evidence>